<dbReference type="EMBL" id="BAAAZY010000031">
    <property type="protein sequence ID" value="GAA4087039.1"/>
    <property type="molecule type" value="Genomic_DNA"/>
</dbReference>
<organism evidence="2 3">
    <name type="scientific">Streptomyces shaanxiensis</name>
    <dbReference type="NCBI Taxonomy" id="653357"/>
    <lineage>
        <taxon>Bacteria</taxon>
        <taxon>Bacillati</taxon>
        <taxon>Actinomycetota</taxon>
        <taxon>Actinomycetes</taxon>
        <taxon>Kitasatosporales</taxon>
        <taxon>Streptomycetaceae</taxon>
        <taxon>Streptomyces</taxon>
    </lineage>
</organism>
<feature type="region of interest" description="Disordered" evidence="1">
    <location>
        <begin position="1"/>
        <end position="42"/>
    </location>
</feature>
<evidence type="ECO:0000313" key="3">
    <source>
        <dbReference type="Proteomes" id="UP001499984"/>
    </source>
</evidence>
<keyword evidence="3" id="KW-1185">Reference proteome</keyword>
<evidence type="ECO:0000313" key="2">
    <source>
        <dbReference type="EMBL" id="GAA4087039.1"/>
    </source>
</evidence>
<dbReference type="Proteomes" id="UP001499984">
    <property type="component" value="Unassembled WGS sequence"/>
</dbReference>
<dbReference type="Pfam" id="PF10009">
    <property type="entry name" value="DUF2252"/>
    <property type="match status" value="1"/>
</dbReference>
<dbReference type="InterPro" id="IPR018721">
    <property type="entry name" value="DUF2252"/>
</dbReference>
<accession>A0ABP7WE65</accession>
<dbReference type="PANTHER" id="PTHR39441">
    <property type="entry name" value="DUF2252 DOMAIN-CONTAINING PROTEIN"/>
    <property type="match status" value="1"/>
</dbReference>
<proteinExistence type="predicted"/>
<name>A0ABP7WE65_9ACTN</name>
<reference evidence="3" key="1">
    <citation type="journal article" date="2019" name="Int. J. Syst. Evol. Microbiol.">
        <title>The Global Catalogue of Microorganisms (GCM) 10K type strain sequencing project: providing services to taxonomists for standard genome sequencing and annotation.</title>
        <authorList>
            <consortium name="The Broad Institute Genomics Platform"/>
            <consortium name="The Broad Institute Genome Sequencing Center for Infectious Disease"/>
            <person name="Wu L."/>
            <person name="Ma J."/>
        </authorList>
    </citation>
    <scope>NUCLEOTIDE SEQUENCE [LARGE SCALE GENOMIC DNA]</scope>
    <source>
        <strain evidence="3">JCM 16925</strain>
    </source>
</reference>
<protein>
    <submittedName>
        <fullName evidence="2">DUF2252 domain-containing protein</fullName>
    </submittedName>
</protein>
<dbReference type="PANTHER" id="PTHR39441:SF1">
    <property type="entry name" value="DUF2252 DOMAIN-CONTAINING PROTEIN"/>
    <property type="match status" value="1"/>
</dbReference>
<sequence>MATRARGRGSGRHDGQPGHGRHTTATARPARTRNPLVTAPGTLATPADRALRGKAARTRVPRSAHASWLPSVDRPDPVAVLERQGRDRLPELLPIRYGRMAASPFAFLRGAAAVMAADLAAAPHTGLTVQLCGDAHLLNFGLYASPERALLFDLNDFDETYPGPFEWDVKRLAVSVAVAARENGHPEAKAGRAAQEAVTAYRTAIRRLARLGELDVWYTRIDAEQLLPLARSTRHRRRAESSLGRARRRTSLQAYGKLTEVVDGRRRIIEDPPLIEPAGTSDMAFLRKIFSDYRSTLSEERRLLLDRYRFVDAARKVVGVGSVGLRCFIVLLAGRDADDPLFLQIKEARQSVLEEHLPSGPYVHHGHRVVAGQRLLQAASDIFLGWMTGPQGRAFYWRQLRDMKGSADVAGMSPADLVSYARLCGTALARAHARSGDRIAIAGYLGNADTFDRAVTAFALSYADQTVTDHATLGAAVAAGLISAAPGV</sequence>
<gene>
    <name evidence="2" type="ORF">GCM10022233_82490</name>
</gene>
<comment type="caution">
    <text evidence="2">The sequence shown here is derived from an EMBL/GenBank/DDBJ whole genome shotgun (WGS) entry which is preliminary data.</text>
</comment>
<feature type="compositionally biased region" description="Low complexity" evidence="1">
    <location>
        <begin position="23"/>
        <end position="33"/>
    </location>
</feature>
<feature type="compositionally biased region" description="Basic residues" evidence="1">
    <location>
        <begin position="1"/>
        <end position="10"/>
    </location>
</feature>
<evidence type="ECO:0000256" key="1">
    <source>
        <dbReference type="SAM" id="MobiDB-lite"/>
    </source>
</evidence>